<dbReference type="PANTHER" id="PTHR30121:SF12">
    <property type="entry name" value="TYPE IV SECRETION SYSTEM PROTEIN CAGE"/>
    <property type="match status" value="1"/>
</dbReference>
<feature type="coiled-coil region" evidence="4">
    <location>
        <begin position="296"/>
        <end position="330"/>
    </location>
</feature>
<evidence type="ECO:0000256" key="2">
    <source>
        <dbReference type="ARBA" id="ARBA00022741"/>
    </source>
</evidence>
<accession>A0A4U1JSV4</accession>
<evidence type="ECO:0000313" key="6">
    <source>
        <dbReference type="EMBL" id="TKD21488.1"/>
    </source>
</evidence>
<dbReference type="Proteomes" id="UP000310597">
    <property type="component" value="Unassembled WGS sequence"/>
</dbReference>
<dbReference type="InterPro" id="IPR027417">
    <property type="entry name" value="P-loop_NTPase"/>
</dbReference>
<dbReference type="Pfam" id="PF03135">
    <property type="entry name" value="CagE_TrbE_VirB"/>
    <property type="match status" value="1"/>
</dbReference>
<dbReference type="InterPro" id="IPR051162">
    <property type="entry name" value="T4SS_component"/>
</dbReference>
<dbReference type="Gene3D" id="3.40.50.300">
    <property type="entry name" value="P-loop containing nucleotide triphosphate hydrolases"/>
    <property type="match status" value="1"/>
</dbReference>
<evidence type="ECO:0000259" key="5">
    <source>
        <dbReference type="Pfam" id="PF03135"/>
    </source>
</evidence>
<reference evidence="6 7" key="1">
    <citation type="submission" date="2019-04" db="EMBL/GenBank/DDBJ databases">
        <title>Draft Whole-Genome sequence of the purple photosynthetic bacterium Rhodobacter capsulatus SP108 with an indigenous class A beta-lactamase.</title>
        <authorList>
            <person name="Robertson S."/>
            <person name="Meyer T.E."/>
            <person name="Kyndt J.A."/>
        </authorList>
    </citation>
    <scope>NUCLEOTIDE SEQUENCE [LARGE SCALE GENOMIC DNA]</scope>
    <source>
        <strain evidence="6 7">SP108</strain>
    </source>
</reference>
<evidence type="ECO:0000256" key="3">
    <source>
        <dbReference type="ARBA" id="ARBA00022840"/>
    </source>
</evidence>
<keyword evidence="3" id="KW-0067">ATP-binding</keyword>
<dbReference type="EMBL" id="SWJZ01000030">
    <property type="protein sequence ID" value="TKD21488.1"/>
    <property type="molecule type" value="Genomic_DNA"/>
</dbReference>
<dbReference type="GO" id="GO:0005524">
    <property type="term" value="F:ATP binding"/>
    <property type="evidence" value="ECO:0007669"/>
    <property type="project" value="UniProtKB-KW"/>
</dbReference>
<evidence type="ECO:0000256" key="4">
    <source>
        <dbReference type="SAM" id="Coils"/>
    </source>
</evidence>
<dbReference type="SUPFAM" id="SSF52540">
    <property type="entry name" value="P-loop containing nucleoside triphosphate hydrolases"/>
    <property type="match status" value="1"/>
</dbReference>
<keyword evidence="4" id="KW-0175">Coiled coil</keyword>
<comment type="caution">
    <text evidence="6">The sequence shown here is derived from an EMBL/GenBank/DDBJ whole genome shotgun (WGS) entry which is preliminary data.</text>
</comment>
<keyword evidence="2" id="KW-0547">Nucleotide-binding</keyword>
<dbReference type="PANTHER" id="PTHR30121">
    <property type="entry name" value="UNCHARACTERIZED PROTEIN YJGR-RELATED"/>
    <property type="match status" value="1"/>
</dbReference>
<name>A0A4U1JSV4_RHOCA</name>
<dbReference type="OrthoDB" id="9816422at2"/>
<protein>
    <submittedName>
        <fullName evidence="6">Type IV secretion system protein B4</fullName>
    </submittedName>
</protein>
<dbReference type="AlphaFoldDB" id="A0A4U1JSV4"/>
<proteinExistence type="inferred from homology"/>
<evidence type="ECO:0000313" key="7">
    <source>
        <dbReference type="Proteomes" id="UP000310597"/>
    </source>
</evidence>
<comment type="similarity">
    <text evidence="1">Belongs to the TrbE/VirB4 family.</text>
</comment>
<evidence type="ECO:0000256" key="1">
    <source>
        <dbReference type="ARBA" id="ARBA00006512"/>
    </source>
</evidence>
<sequence>MASRPLAEIAMSADLKSLFPATPALRSVLRPEDLTAETLARHLPWLSAPADNLILTRQGDLIASAVVEGQDSFTREEGDLSLATTSLARLIGQLGEGFGFHVSKLTLPDAPQVKPFDGEGSGEAFAAMVDARWQAHLHARTLKRRVLVVSLILRPTALKRAPLIGALFKAAFTGDLGQRTERLNEAMGLLAGACQGLGFRRLSISSGEWLGLLGVLLGQPMAKVLPMRGQFLAEAVASSQMTFAGKRVEIETGVGMRFGTIFGVKSYPARTWARMLDALELPYDIVITNSFTPARNNEIEERIKRTARQMRASEDAAETLRQELYEAADNVASGRQVFGKHHLTVMVTAETPEQLEEAASEVWRAGQDCGATLVRESFAARAAWFAQAPGNWAYRPRTSLLSAQNFAHLAALHRVTEGRSKAQSPWGETITALPTVTSSLYRFNFHDKGERGAEPSAGHTLVLGRTGSGKTLGTAFLMAQARRVHARILVIDKDRGLEMAVRALGGSYSAIRIGEATGLNPFQTETDERGAAWLTDWLGDILAGSRPFETAQTVSLNAAVRQIVTADPRLRTFDGLATLVASTDDEGDLVGRVREWGRGGRHGWLFGPGAASEISLSEDVVGIDMSEILDLGTERSALLAYLFRRIERVIEDRRPTLIVIDEAWKMLDDPIFEKRLHDWLVTMRKKNAVVMMLTQTPTHLTRVKVGQIIAESVVTQLLYPNPRANPEDYRILRLNEKEAEFLCTPTGGLRLALLRSAGDSVFVNMDLAALGPALAVLGGGRSGEDRAPYGWRDTPDFWKDMT</sequence>
<gene>
    <name evidence="6" type="ORF">FBT96_09220</name>
</gene>
<organism evidence="6 7">
    <name type="scientific">Rhodobacter capsulatus</name>
    <name type="common">Rhodopseudomonas capsulata</name>
    <dbReference type="NCBI Taxonomy" id="1061"/>
    <lineage>
        <taxon>Bacteria</taxon>
        <taxon>Pseudomonadati</taxon>
        <taxon>Pseudomonadota</taxon>
        <taxon>Alphaproteobacteria</taxon>
        <taxon>Rhodobacterales</taxon>
        <taxon>Rhodobacter group</taxon>
        <taxon>Rhodobacter</taxon>
    </lineage>
</organism>
<feature type="domain" description="CagE TrbE VirB component of type IV transporter system central" evidence="5">
    <location>
        <begin position="210"/>
        <end position="397"/>
    </location>
</feature>
<dbReference type="InterPro" id="IPR018145">
    <property type="entry name" value="CagE_TrbE_VirB_cntrl_dom"/>
</dbReference>